<keyword evidence="3" id="KW-1185">Reference proteome</keyword>
<evidence type="ECO:0000313" key="2">
    <source>
        <dbReference type="EMBL" id="KAL3786215.1"/>
    </source>
</evidence>
<reference evidence="2 3" key="1">
    <citation type="submission" date="2024-10" db="EMBL/GenBank/DDBJ databases">
        <title>Updated reference genomes for cyclostephanoid diatoms.</title>
        <authorList>
            <person name="Roberts W.R."/>
            <person name="Alverson A.J."/>
        </authorList>
    </citation>
    <scope>NUCLEOTIDE SEQUENCE [LARGE SCALE GENOMIC DNA]</scope>
    <source>
        <strain evidence="2 3">AJA010-31</strain>
    </source>
</reference>
<protein>
    <submittedName>
        <fullName evidence="2">Uncharacterized protein</fullName>
    </submittedName>
</protein>
<dbReference type="PANTHER" id="PTHR34496:SF6">
    <property type="entry name" value="GLYCOSYLTRANSFERASE 2-LIKE DOMAIN-CONTAINING PROTEIN"/>
    <property type="match status" value="1"/>
</dbReference>
<name>A0ABD3PDN6_9STRA</name>
<gene>
    <name evidence="2" type="ORF">ACHAWO_009618</name>
</gene>
<accession>A0ABD3PDN6</accession>
<feature type="transmembrane region" description="Helical" evidence="1">
    <location>
        <begin position="592"/>
        <end position="613"/>
    </location>
</feature>
<proteinExistence type="predicted"/>
<dbReference type="Pfam" id="PF11397">
    <property type="entry name" value="GlcNAc"/>
    <property type="match status" value="1"/>
</dbReference>
<keyword evidence="1" id="KW-0472">Membrane</keyword>
<comment type="caution">
    <text evidence="2">The sequence shown here is derived from an EMBL/GenBank/DDBJ whole genome shotgun (WGS) entry which is preliminary data.</text>
</comment>
<dbReference type="EMBL" id="JALLPJ020000659">
    <property type="protein sequence ID" value="KAL3786215.1"/>
    <property type="molecule type" value="Genomic_DNA"/>
</dbReference>
<sequence length="685" mass="76377">MAEEEKKGTIFLGVDERTWGKEGTGWVDYDPEYECTGGSSDPADKHCPHTLKDSDAMGLQHKGREGRLLHVNLASFRDPLCPRTLKYMFTKSKRPNDLRVRVLQQNIPEEDEDCLEGYCRMMAELRKETGGGDTSKGGPAGEECPHKDQVFIHQIHAREAAGPTYARGLVGMDMHAAYERKEISPQDFCMSTDSHMDFEPEWDEKMIDMWDITENEYAVLSTYVANIDQLGENLNGVHEVPHLCMITFTSQVRTHATKCARNLPKPKLTNAIWGAGLSFSKCHAELKVPVDPHTPGVFDGEEFNRAARFWTHGYDIYTPHRVYVLHDYPGSQHNPKTSGWGTGKFTQEEVRMGNARLKTMLDMPGGESDPEKALVMKRSRYGLGDRRSLDELIQFSGIDLRNRKVTIDGKNRCGNIQWVPFTEHPKGVNFIPRFNETTEDPLDVPYDKTSVWYDPRVDGVAAGLVARAVKTEVEIDPAEVAKLKVEEEAAHAAHDKEAKELARGDLYEEHKALKEKLSAQLRDVPQSPEVGHREVISNAAAVALKAEQMENQVHKFPPLIRGADSGIPKGRFHLGPMKMMSKHGIQHLPMQIQLSIFIMVIGICAAVIVSTGSKSRGGATRSKKRADNLDWRVSAMGCETEADNIMVLMALNNQPERLEKIGSADGSCSLDTSAGYGQVVCINGL</sequence>
<dbReference type="PANTHER" id="PTHR34496">
    <property type="entry name" value="GLCNAC TRANSFERASE-RELATED"/>
    <property type="match status" value="1"/>
</dbReference>
<organism evidence="2 3">
    <name type="scientific">Cyclotella atomus</name>
    <dbReference type="NCBI Taxonomy" id="382360"/>
    <lineage>
        <taxon>Eukaryota</taxon>
        <taxon>Sar</taxon>
        <taxon>Stramenopiles</taxon>
        <taxon>Ochrophyta</taxon>
        <taxon>Bacillariophyta</taxon>
        <taxon>Coscinodiscophyceae</taxon>
        <taxon>Thalassiosirophycidae</taxon>
        <taxon>Stephanodiscales</taxon>
        <taxon>Stephanodiscaceae</taxon>
        <taxon>Cyclotella</taxon>
    </lineage>
</organism>
<evidence type="ECO:0000313" key="3">
    <source>
        <dbReference type="Proteomes" id="UP001530400"/>
    </source>
</evidence>
<dbReference type="InterPro" id="IPR021067">
    <property type="entry name" value="Glycosyltransferase"/>
</dbReference>
<evidence type="ECO:0000256" key="1">
    <source>
        <dbReference type="SAM" id="Phobius"/>
    </source>
</evidence>
<keyword evidence="1" id="KW-1133">Transmembrane helix</keyword>
<keyword evidence="1" id="KW-0812">Transmembrane</keyword>
<dbReference type="Proteomes" id="UP001530400">
    <property type="component" value="Unassembled WGS sequence"/>
</dbReference>
<dbReference type="AlphaFoldDB" id="A0ABD3PDN6"/>